<name>A0A5K1J4F8_9ACTN</name>
<feature type="signal peptide" evidence="2">
    <location>
        <begin position="1"/>
        <end position="26"/>
    </location>
</feature>
<evidence type="ECO:0000313" key="3">
    <source>
        <dbReference type="EMBL" id="VWL97191.1"/>
    </source>
</evidence>
<dbReference type="Proteomes" id="UP000405524">
    <property type="component" value="Unassembled WGS sequence"/>
</dbReference>
<dbReference type="EMBL" id="CABWIC010000011">
    <property type="protein sequence ID" value="VWL97191.1"/>
    <property type="molecule type" value="Genomic_DNA"/>
</dbReference>
<keyword evidence="1" id="KW-1133">Transmembrane helix</keyword>
<dbReference type="NCBIfam" id="TIGR01167">
    <property type="entry name" value="LPXTG_anchor"/>
    <property type="match status" value="1"/>
</dbReference>
<keyword evidence="2" id="KW-0732">Signal</keyword>
<dbReference type="RefSeq" id="WP_152063464.1">
    <property type="nucleotide sequence ID" value="NZ_CABWIC010000011.1"/>
</dbReference>
<sequence>MTRVITFVLLAGALCAPSVLPSSAYADGGQSGPGADPQALEDTHFFPDFELGPIMVSGWNFKTLQEAVDAIGSDSEVKGRTAVLIDNVEESITVPAGKELSIDLYAHRLSGTAGKPAITVKSGAKLTIEGSVADSAVLFAPTPGTPALVIEPGASVVMESGSVKGAEGVTTPVVQNNGGTFVVLEGAKVEGEVLGGMDVHKHALSFVPEVPATCMVDGRPEYWHCDGCGLSFSDPEGRNTIRLDEQVIPHLGHLIGHVPAVEPTAQAEGNTEYWECDRCGLVFADAGLAQVIEKVDTVLPKLEAPAPAVPMQPTFPTAQQVVLAPLNLLPKTGDDSAIPVVIMGVIGGIAVVAGIVVKMRGKSK</sequence>
<dbReference type="AlphaFoldDB" id="A0A5K1J4F8"/>
<feature type="transmembrane region" description="Helical" evidence="1">
    <location>
        <begin position="337"/>
        <end position="357"/>
    </location>
</feature>
<organism evidence="3 4">
    <name type="scientific">Collinsella intestinalis</name>
    <dbReference type="NCBI Taxonomy" id="147207"/>
    <lineage>
        <taxon>Bacteria</taxon>
        <taxon>Bacillati</taxon>
        <taxon>Actinomycetota</taxon>
        <taxon>Coriobacteriia</taxon>
        <taxon>Coriobacteriales</taxon>
        <taxon>Coriobacteriaceae</taxon>
        <taxon>Collinsella</taxon>
    </lineage>
</organism>
<feature type="chain" id="PRO_5023887785" description="LPXTG cell wall anchor domain-containing protein" evidence="2">
    <location>
        <begin position="27"/>
        <end position="364"/>
    </location>
</feature>
<evidence type="ECO:0000313" key="4">
    <source>
        <dbReference type="Proteomes" id="UP000405524"/>
    </source>
</evidence>
<gene>
    <name evidence="3" type="ORF">JKKLCJKK_00830</name>
</gene>
<dbReference type="OrthoDB" id="3196290at2"/>
<evidence type="ECO:0000256" key="1">
    <source>
        <dbReference type="SAM" id="Phobius"/>
    </source>
</evidence>
<proteinExistence type="predicted"/>
<protein>
    <recommendedName>
        <fullName evidence="5">LPXTG cell wall anchor domain-containing protein</fullName>
    </recommendedName>
</protein>
<reference evidence="3 4" key="1">
    <citation type="submission" date="2019-10" db="EMBL/GenBank/DDBJ databases">
        <authorList>
            <person name="Wolf R A."/>
        </authorList>
    </citation>
    <scope>NUCLEOTIDE SEQUENCE [LARGE SCALE GENOMIC DNA]</scope>
    <source>
        <strain evidence="3">Collinsella_intestinalis_DSM_13632</strain>
    </source>
</reference>
<accession>A0A5K1J4F8</accession>
<evidence type="ECO:0008006" key="5">
    <source>
        <dbReference type="Google" id="ProtNLM"/>
    </source>
</evidence>
<keyword evidence="1" id="KW-0812">Transmembrane</keyword>
<keyword evidence="1" id="KW-0472">Membrane</keyword>
<evidence type="ECO:0000256" key="2">
    <source>
        <dbReference type="SAM" id="SignalP"/>
    </source>
</evidence>
<dbReference type="GeneID" id="77465816"/>